<dbReference type="Proteomes" id="UP000027195">
    <property type="component" value="Unassembled WGS sequence"/>
</dbReference>
<keyword evidence="3" id="KW-1185">Reference proteome</keyword>
<dbReference type="GO" id="GO:0044773">
    <property type="term" value="P:mitotic DNA damage checkpoint signaling"/>
    <property type="evidence" value="ECO:0007669"/>
    <property type="project" value="TreeGrafter"/>
</dbReference>
<name>A0A067M9T4_BOTB1</name>
<dbReference type="AlphaFoldDB" id="A0A067M9T4"/>
<evidence type="ECO:0000313" key="3">
    <source>
        <dbReference type="Proteomes" id="UP000027195"/>
    </source>
</evidence>
<dbReference type="Pfam" id="PF00069">
    <property type="entry name" value="Pkinase"/>
    <property type="match status" value="1"/>
</dbReference>
<dbReference type="GO" id="GO:0005524">
    <property type="term" value="F:ATP binding"/>
    <property type="evidence" value="ECO:0007669"/>
    <property type="project" value="InterPro"/>
</dbReference>
<evidence type="ECO:0000259" key="1">
    <source>
        <dbReference type="PROSITE" id="PS50011"/>
    </source>
</evidence>
<feature type="domain" description="Protein kinase" evidence="1">
    <location>
        <begin position="41"/>
        <end position="370"/>
    </location>
</feature>
<dbReference type="EMBL" id="KL198050">
    <property type="protein sequence ID" value="KDQ12538.1"/>
    <property type="molecule type" value="Genomic_DNA"/>
</dbReference>
<dbReference type="InParanoid" id="A0A067M9T4"/>
<protein>
    <recommendedName>
        <fullName evidence="1">Protein kinase domain-containing protein</fullName>
    </recommendedName>
</protein>
<dbReference type="PANTHER" id="PTHR44167:SF30">
    <property type="entry name" value="PHOSPHORYLASE KINASE"/>
    <property type="match status" value="1"/>
</dbReference>
<dbReference type="STRING" id="930990.A0A067M9T4"/>
<dbReference type="HOGENOM" id="CLU_044121_2_1_1"/>
<dbReference type="InterPro" id="IPR000719">
    <property type="entry name" value="Prot_kinase_dom"/>
</dbReference>
<sequence>MTTSAAAGALLEIPTRADPFDIYGDELFWVDYQPFFSSRGYQLRPRYRPGWVKSWAKTRDTQAEDAIRPIMPESKVMDSTRTSDGRAVALKKLSPVSDAKEIEITRYFSQESLLSEVHNHCVLLLDILDPEDGSNIVFLVVPLLRYYDQPQFESLEDAVDFIRQTLEGLDFMHEQRVAHRDCARFNIMMDPKHLFPEGYHPQSPDRSVDAHWAAPRRRRYQVPYPKYYFIDFGLSVLYSEDYQGPRLVTGTDGQDQTVPELLRATQDPQYQYDPFKIDIYTLGNLYKNELISKYRGLSFLTPLADRMTSEEPTDRPSAGEALILLQSCQRQIFSLNLYRQLIPIGQGFMEGLIREGLHLARRATSRRRKE</sequence>
<dbReference type="InterPro" id="IPR011009">
    <property type="entry name" value="Kinase-like_dom_sf"/>
</dbReference>
<accession>A0A067M9T4</accession>
<reference evidence="3" key="1">
    <citation type="journal article" date="2014" name="Proc. Natl. Acad. Sci. U.S.A.">
        <title>Extensive sampling of basidiomycete genomes demonstrates inadequacy of the white-rot/brown-rot paradigm for wood decay fungi.</title>
        <authorList>
            <person name="Riley R."/>
            <person name="Salamov A.A."/>
            <person name="Brown D.W."/>
            <person name="Nagy L.G."/>
            <person name="Floudas D."/>
            <person name="Held B.W."/>
            <person name="Levasseur A."/>
            <person name="Lombard V."/>
            <person name="Morin E."/>
            <person name="Otillar R."/>
            <person name="Lindquist E.A."/>
            <person name="Sun H."/>
            <person name="LaButti K.M."/>
            <person name="Schmutz J."/>
            <person name="Jabbour D."/>
            <person name="Luo H."/>
            <person name="Baker S.E."/>
            <person name="Pisabarro A.G."/>
            <person name="Walton J.D."/>
            <person name="Blanchette R.A."/>
            <person name="Henrissat B."/>
            <person name="Martin F."/>
            <person name="Cullen D."/>
            <person name="Hibbett D.S."/>
            <person name="Grigoriev I.V."/>
        </authorList>
    </citation>
    <scope>NUCLEOTIDE SEQUENCE [LARGE SCALE GENOMIC DNA]</scope>
    <source>
        <strain evidence="3">FD-172 SS1</strain>
    </source>
</reference>
<dbReference type="PROSITE" id="PS50011">
    <property type="entry name" value="PROTEIN_KINASE_DOM"/>
    <property type="match status" value="1"/>
</dbReference>
<dbReference type="PANTHER" id="PTHR44167">
    <property type="entry name" value="OVARIAN-SPECIFIC SERINE/THREONINE-PROTEIN KINASE LOK-RELATED"/>
    <property type="match status" value="1"/>
</dbReference>
<evidence type="ECO:0000313" key="2">
    <source>
        <dbReference type="EMBL" id="KDQ12538.1"/>
    </source>
</evidence>
<dbReference type="GO" id="GO:0005634">
    <property type="term" value="C:nucleus"/>
    <property type="evidence" value="ECO:0007669"/>
    <property type="project" value="TreeGrafter"/>
</dbReference>
<organism evidence="2 3">
    <name type="scientific">Botryobasidium botryosum (strain FD-172 SS1)</name>
    <dbReference type="NCBI Taxonomy" id="930990"/>
    <lineage>
        <taxon>Eukaryota</taxon>
        <taxon>Fungi</taxon>
        <taxon>Dikarya</taxon>
        <taxon>Basidiomycota</taxon>
        <taxon>Agaricomycotina</taxon>
        <taxon>Agaricomycetes</taxon>
        <taxon>Cantharellales</taxon>
        <taxon>Botryobasidiaceae</taxon>
        <taxon>Botryobasidium</taxon>
    </lineage>
</organism>
<gene>
    <name evidence="2" type="ORF">BOTBODRAFT_176475</name>
</gene>
<dbReference type="Gene3D" id="1.10.510.10">
    <property type="entry name" value="Transferase(Phosphotransferase) domain 1"/>
    <property type="match status" value="1"/>
</dbReference>
<dbReference type="GO" id="GO:0004674">
    <property type="term" value="F:protein serine/threonine kinase activity"/>
    <property type="evidence" value="ECO:0007669"/>
    <property type="project" value="TreeGrafter"/>
</dbReference>
<dbReference type="OrthoDB" id="5987198at2759"/>
<dbReference type="SMART" id="SM00220">
    <property type="entry name" value="S_TKc"/>
    <property type="match status" value="1"/>
</dbReference>
<proteinExistence type="predicted"/>
<dbReference type="SUPFAM" id="SSF56112">
    <property type="entry name" value="Protein kinase-like (PK-like)"/>
    <property type="match status" value="1"/>
</dbReference>